<name>F8B496_9ACTN</name>
<dbReference type="InterPro" id="IPR011990">
    <property type="entry name" value="TPR-like_helical_dom_sf"/>
</dbReference>
<dbReference type="EMBL" id="CP002801">
    <property type="protein sequence ID" value="AEH11014.1"/>
    <property type="molecule type" value="Genomic_DNA"/>
</dbReference>
<dbReference type="KEGG" id="fsy:FsymDg_3737"/>
<evidence type="ECO:0008006" key="3">
    <source>
        <dbReference type="Google" id="ProtNLM"/>
    </source>
</evidence>
<organism evidence="1 2">
    <name type="scientific">Candidatus Protofrankia datiscae</name>
    <dbReference type="NCBI Taxonomy" id="2716812"/>
    <lineage>
        <taxon>Bacteria</taxon>
        <taxon>Bacillati</taxon>
        <taxon>Actinomycetota</taxon>
        <taxon>Actinomycetes</taxon>
        <taxon>Frankiales</taxon>
        <taxon>Frankiaceae</taxon>
        <taxon>Protofrankia</taxon>
    </lineage>
</organism>
<protein>
    <recommendedName>
        <fullName evidence="3">Helix-turn-helix domain protein</fullName>
    </recommendedName>
</protein>
<dbReference type="RefSeq" id="WP_013874894.1">
    <property type="nucleotide sequence ID" value="NC_015656.1"/>
</dbReference>
<accession>F8B496</accession>
<evidence type="ECO:0000313" key="2">
    <source>
        <dbReference type="Proteomes" id="UP000001549"/>
    </source>
</evidence>
<reference evidence="1 2" key="1">
    <citation type="submission" date="2011-05" db="EMBL/GenBank/DDBJ databases">
        <title>Complete sequence of chromosome of Frankia symbiont of Datisca glomerata.</title>
        <authorList>
            <consortium name="US DOE Joint Genome Institute"/>
            <person name="Lucas S."/>
            <person name="Han J."/>
            <person name="Lapidus A."/>
            <person name="Cheng J.-F."/>
            <person name="Goodwin L."/>
            <person name="Pitluck S."/>
            <person name="Peters L."/>
            <person name="Mikhailova N."/>
            <person name="Chertkov O."/>
            <person name="Teshima H."/>
            <person name="Han C."/>
            <person name="Tapia R."/>
            <person name="Land M."/>
            <person name="Hauser L."/>
            <person name="Kyrpides N."/>
            <person name="Ivanova N."/>
            <person name="Pagani I."/>
            <person name="Berry A."/>
            <person name="Pawlowski K."/>
            <person name="Persson T."/>
            <person name="Vanden Heuvel B."/>
            <person name="Benson D."/>
            <person name="Woyke T."/>
        </authorList>
    </citation>
    <scope>NUCLEOTIDE SEQUENCE [LARGE SCALE GENOMIC DNA]</scope>
    <source>
        <strain evidence="2">4085684</strain>
    </source>
</reference>
<dbReference type="Pfam" id="PF13560">
    <property type="entry name" value="HTH_31"/>
    <property type="match status" value="1"/>
</dbReference>
<keyword evidence="2" id="KW-1185">Reference proteome</keyword>
<dbReference type="AlphaFoldDB" id="F8B496"/>
<sequence>MRHDPSAFVIPADFWERPRVVDALTGRDVGALFRLVQQYAGASQPGIGMRVGLAQPDISKYANGKRVATEFDLFERVADGLGLPDHARMRLGLAPRADIAHWTAPTQPATTPDVAYEEPDSVEEIGRRIEALGTTNVSPAVLAHFDVLISAIADEYETAGPGSLAPRVLKQRRRVQGLLDGRQPPRHRDRLYEIAGRLSGMLGYMAVNAGRFGLARAYCVEALQIADLLGQRDLAAWVRGTQSLCEYYAGNYQAALDFAREGRRLAGGSVQEIRLAVNGEARALGRLEDRDGVDKAVGEAFHLAECHPVPGGMSPCISFEPYSLARIAANAATAYVSVGEPGRVREYADMAAQVADRSPSVWSRCLVRLDLATALLLSDAPDPEQAAALGIEALTSVAGNPIESIRRRSHELVTQAQPWHQIGPVTELAEASRALALPAGGSR</sequence>
<dbReference type="Gene3D" id="1.25.40.10">
    <property type="entry name" value="Tetratricopeptide repeat domain"/>
    <property type="match status" value="1"/>
</dbReference>
<dbReference type="HOGENOM" id="CLU_029927_6_1_11"/>
<dbReference type="Proteomes" id="UP000001549">
    <property type="component" value="Chromosome"/>
</dbReference>
<proteinExistence type="predicted"/>
<dbReference type="eggNOG" id="COG1396">
    <property type="taxonomic scope" value="Bacteria"/>
</dbReference>
<evidence type="ECO:0000313" key="1">
    <source>
        <dbReference type="EMBL" id="AEH11014.1"/>
    </source>
</evidence>
<gene>
    <name evidence="1" type="ordered locus">FsymDg_3737</name>
</gene>
<dbReference type="STRING" id="656024.FsymDg_3737"/>